<proteinExistence type="predicted"/>
<accession>A0A2R4NGB4</accession>
<protein>
    <submittedName>
        <fullName evidence="1">Uncharacterized protein</fullName>
    </submittedName>
</protein>
<evidence type="ECO:0000313" key="1">
    <source>
        <dbReference type="EMBL" id="AVX35175.1"/>
    </source>
</evidence>
<dbReference type="EMBL" id="MG288682">
    <property type="protein sequence ID" value="AVX35175.1"/>
    <property type="molecule type" value="Genomic_DNA"/>
</dbReference>
<sequence>MVRAFSSGKTTVNIRFHKAIKIIWAPNNLGNAPSSSNANKHIVTTNTTIMPMNEHNIAEIPKPNAVNTIDSLAVNPVTP</sequence>
<name>A0A2R4NGB4_KLEAE</name>
<geneLocation type="plasmid" evidence="1">
    <name>pE20-HI3</name>
</geneLocation>
<organism evidence="1">
    <name type="scientific">Klebsiella aerogenes</name>
    <name type="common">Enterobacter aerogenes</name>
    <dbReference type="NCBI Taxonomy" id="548"/>
    <lineage>
        <taxon>Bacteria</taxon>
        <taxon>Pseudomonadati</taxon>
        <taxon>Pseudomonadota</taxon>
        <taxon>Gammaproteobacteria</taxon>
        <taxon>Enterobacterales</taxon>
        <taxon>Enterobacteriaceae</taxon>
        <taxon>Klebsiella/Raoultella group</taxon>
        <taxon>Klebsiella</taxon>
    </lineage>
</organism>
<reference evidence="1" key="1">
    <citation type="journal article" date="2018" name="Front. Microbiol.">
        <title>Dissemination of KPC-2-Encoding IncX6 Plasmids Among Multiple Enterobacteriaceae Species in a Single Chinese Hospital.</title>
        <authorList>
            <person name="Li B."/>
            <person name="Feng J."/>
            <person name="Zhan Z."/>
            <person name="Yin Z."/>
            <person name="Jiang Q."/>
            <person name="Wei P."/>
            <person name="Chen X."/>
            <person name="Gao B."/>
            <person name="Hou J."/>
            <person name="Mao P."/>
            <person name="Wu W."/>
            <person name="Chen W."/>
            <person name="Tong Y."/>
            <person name="Wang J."/>
            <person name="Li B."/>
            <person name="Zhou D."/>
        </authorList>
    </citation>
    <scope>NUCLEOTIDE SEQUENCE</scope>
    <source>
        <strain evidence="1">E20</strain>
        <plasmid evidence="1">pE20-HI3</plasmid>
    </source>
</reference>
<dbReference type="AlphaFoldDB" id="A0A2R4NGB4"/>
<keyword evidence="1" id="KW-0614">Plasmid</keyword>